<proteinExistence type="predicted"/>
<organism evidence="1">
    <name type="scientific">marine metagenome</name>
    <dbReference type="NCBI Taxonomy" id="408172"/>
    <lineage>
        <taxon>unclassified sequences</taxon>
        <taxon>metagenomes</taxon>
        <taxon>ecological metagenomes</taxon>
    </lineage>
</organism>
<evidence type="ECO:0000313" key="1">
    <source>
        <dbReference type="EMBL" id="SVB41423.1"/>
    </source>
</evidence>
<dbReference type="EMBL" id="UINC01040903">
    <property type="protein sequence ID" value="SVB41423.1"/>
    <property type="molecule type" value="Genomic_DNA"/>
</dbReference>
<accession>A0A382DUS2</accession>
<dbReference type="AlphaFoldDB" id="A0A382DUS2"/>
<sequence length="30" mass="3602">MKGHDTLTLGEWTKARDAEVERMRKEKEQQ</sequence>
<gene>
    <name evidence="1" type="ORF">METZ01_LOCUS194277</name>
</gene>
<reference evidence="1" key="1">
    <citation type="submission" date="2018-05" db="EMBL/GenBank/DDBJ databases">
        <authorList>
            <person name="Lanie J.A."/>
            <person name="Ng W.-L."/>
            <person name="Kazmierczak K.M."/>
            <person name="Andrzejewski T.M."/>
            <person name="Davidsen T.M."/>
            <person name="Wayne K.J."/>
            <person name="Tettelin H."/>
            <person name="Glass J.I."/>
            <person name="Rusch D."/>
            <person name="Podicherti R."/>
            <person name="Tsui H.-C.T."/>
            <person name="Winkler M.E."/>
        </authorList>
    </citation>
    <scope>NUCLEOTIDE SEQUENCE</scope>
</reference>
<name>A0A382DUS2_9ZZZZ</name>
<protein>
    <submittedName>
        <fullName evidence="1">Uncharacterized protein</fullName>
    </submittedName>
</protein>